<keyword evidence="4" id="KW-1185">Reference proteome</keyword>
<keyword evidence="1" id="KW-1133">Transmembrane helix</keyword>
<feature type="transmembrane region" description="Helical" evidence="1">
    <location>
        <begin position="78"/>
        <end position="96"/>
    </location>
</feature>
<dbReference type="EMBL" id="JBHSHD010000006">
    <property type="protein sequence ID" value="MFC4820013.1"/>
    <property type="molecule type" value="Genomic_DNA"/>
</dbReference>
<dbReference type="Gene3D" id="3.30.70.270">
    <property type="match status" value="1"/>
</dbReference>
<sequence length="406" mass="43512">MQGSHDLELVALSYLIASLAGFVAIEFASRMRARSANRFAWLVGGALAMGTGIWSMHFVGMTAFSLPVPISYDSGITALSWVAAVAVSAFALYLVGYGQLRHWTLAVGALVMGAGICVMHYSGMWAMRMDPGIAYQPALFAASAGIAVAASGAALLIIAYLKEVRSWRDVAMRVGAALIMGVAVTGMHYTGMAAAEFADGAFCFTGNQLQASELPIPTTLGTLLILGFGIAFTVIDAREVAAARRAVRERDTRVRELAFVDRETGLPNRARLSQLIVERIRSRGTDGFALVTFRVEGRNGRTPNGETMTWMRERIAQALPGAIIARTQPEHLVVMLNGRVDDVAQACAPLVDVLRREFAAQGRYQLVTNSAHCPSDGDNAQWLLLRAAPKSAIADHFAPAPARKSA</sequence>
<dbReference type="Pfam" id="PF03707">
    <property type="entry name" value="MHYT"/>
    <property type="match status" value="2"/>
</dbReference>
<accession>A0ABV9QRM5</accession>
<dbReference type="InterPro" id="IPR043128">
    <property type="entry name" value="Rev_trsase/Diguanyl_cyclase"/>
</dbReference>
<feature type="transmembrane region" description="Helical" evidence="1">
    <location>
        <begin position="103"/>
        <end position="126"/>
    </location>
</feature>
<keyword evidence="1" id="KW-0472">Membrane</keyword>
<feature type="transmembrane region" description="Helical" evidence="1">
    <location>
        <begin position="173"/>
        <end position="194"/>
    </location>
</feature>
<evidence type="ECO:0000256" key="1">
    <source>
        <dbReference type="PROSITE-ProRule" id="PRU00244"/>
    </source>
</evidence>
<comment type="caution">
    <text evidence="3">The sequence shown here is derived from an EMBL/GenBank/DDBJ whole genome shotgun (WGS) entry which is preliminary data.</text>
</comment>
<dbReference type="PANTHER" id="PTHR35152">
    <property type="entry name" value="DOMAIN SIGNALLING PROTEIN, PUTATIVE (AFU_ORTHOLOGUE AFUA_5G11310)-RELATED"/>
    <property type="match status" value="1"/>
</dbReference>
<feature type="transmembrane region" description="Helical" evidence="1">
    <location>
        <begin position="138"/>
        <end position="161"/>
    </location>
</feature>
<dbReference type="InterPro" id="IPR005330">
    <property type="entry name" value="MHYT_dom"/>
</dbReference>
<name>A0ABV9QRM5_9GAMM</name>
<dbReference type="PROSITE" id="PS50924">
    <property type="entry name" value="MHYT"/>
    <property type="match status" value="1"/>
</dbReference>
<evidence type="ECO:0000259" key="2">
    <source>
        <dbReference type="PROSITE" id="PS50924"/>
    </source>
</evidence>
<dbReference type="Proteomes" id="UP001595886">
    <property type="component" value="Unassembled WGS sequence"/>
</dbReference>
<feature type="transmembrane region" description="Helical" evidence="1">
    <location>
        <begin position="12"/>
        <end position="29"/>
    </location>
</feature>
<dbReference type="PANTHER" id="PTHR35152:SF1">
    <property type="entry name" value="DOMAIN SIGNALLING PROTEIN, PUTATIVE (AFU_ORTHOLOGUE AFUA_5G11310)-RELATED"/>
    <property type="match status" value="1"/>
</dbReference>
<feature type="domain" description="MHYT" evidence="2">
    <location>
        <begin position="5"/>
        <end position="198"/>
    </location>
</feature>
<keyword evidence="1" id="KW-0812">Transmembrane</keyword>
<reference evidence="4" key="1">
    <citation type="journal article" date="2019" name="Int. J. Syst. Evol. Microbiol.">
        <title>The Global Catalogue of Microorganisms (GCM) 10K type strain sequencing project: providing services to taxonomists for standard genome sequencing and annotation.</title>
        <authorList>
            <consortium name="The Broad Institute Genomics Platform"/>
            <consortium name="The Broad Institute Genome Sequencing Center for Infectious Disease"/>
            <person name="Wu L."/>
            <person name="Ma J."/>
        </authorList>
    </citation>
    <scope>NUCLEOTIDE SEQUENCE [LARGE SCALE GENOMIC DNA]</scope>
    <source>
        <strain evidence="4">CCUG 30340</strain>
    </source>
</reference>
<gene>
    <name evidence="3" type="ORF">ACFO6Q_06750</name>
</gene>
<evidence type="ECO:0000313" key="3">
    <source>
        <dbReference type="EMBL" id="MFC4820013.1"/>
    </source>
</evidence>
<dbReference type="RefSeq" id="WP_380019831.1">
    <property type="nucleotide sequence ID" value="NZ_JBHSHD010000006.1"/>
</dbReference>
<protein>
    <submittedName>
        <fullName evidence="3">MHYT domain-containing protein</fullName>
    </submittedName>
</protein>
<evidence type="ECO:0000313" key="4">
    <source>
        <dbReference type="Proteomes" id="UP001595886"/>
    </source>
</evidence>
<proteinExistence type="predicted"/>
<feature type="transmembrane region" description="Helical" evidence="1">
    <location>
        <begin position="41"/>
        <end position="66"/>
    </location>
</feature>
<organism evidence="3 4">
    <name type="scientific">Dokdonella ginsengisoli</name>
    <dbReference type="NCBI Taxonomy" id="363846"/>
    <lineage>
        <taxon>Bacteria</taxon>
        <taxon>Pseudomonadati</taxon>
        <taxon>Pseudomonadota</taxon>
        <taxon>Gammaproteobacteria</taxon>
        <taxon>Lysobacterales</taxon>
        <taxon>Rhodanobacteraceae</taxon>
        <taxon>Dokdonella</taxon>
    </lineage>
</organism>
<feature type="transmembrane region" description="Helical" evidence="1">
    <location>
        <begin position="214"/>
        <end position="235"/>
    </location>
</feature>